<evidence type="ECO:0000256" key="11">
    <source>
        <dbReference type="ARBA" id="ARBA00023049"/>
    </source>
</evidence>
<dbReference type="EMBL" id="FTOB01000003">
    <property type="protein sequence ID" value="SIS68705.1"/>
    <property type="molecule type" value="Genomic_DNA"/>
</dbReference>
<evidence type="ECO:0000256" key="6">
    <source>
        <dbReference type="ARBA" id="ARBA00022438"/>
    </source>
</evidence>
<evidence type="ECO:0000256" key="12">
    <source>
        <dbReference type="SAM" id="Coils"/>
    </source>
</evidence>
<evidence type="ECO:0000256" key="9">
    <source>
        <dbReference type="ARBA" id="ARBA00022801"/>
    </source>
</evidence>
<dbReference type="InterPro" id="IPR045357">
    <property type="entry name" value="Aminopeptidase_N-like_N"/>
</dbReference>
<feature type="domain" description="Peptidase M1 membrane alanine aminopeptidase" evidence="13">
    <location>
        <begin position="234"/>
        <end position="435"/>
    </location>
</feature>
<keyword evidence="12" id="KW-0175">Coiled coil</keyword>
<evidence type="ECO:0000259" key="13">
    <source>
        <dbReference type="Pfam" id="PF01433"/>
    </source>
</evidence>
<keyword evidence="7" id="KW-0645">Protease</keyword>
<dbReference type="InterPro" id="IPR050344">
    <property type="entry name" value="Peptidase_M1_aminopeptidases"/>
</dbReference>
<feature type="coiled-coil region" evidence="12">
    <location>
        <begin position="659"/>
        <end position="686"/>
    </location>
</feature>
<comment type="cofactor">
    <cofactor evidence="2">
        <name>Zn(2+)</name>
        <dbReference type="ChEBI" id="CHEBI:29105"/>
    </cofactor>
</comment>
<protein>
    <recommendedName>
        <fullName evidence="5">Aminopeptidase N</fullName>
        <ecNumber evidence="4">3.4.11.2</ecNumber>
    </recommendedName>
</protein>
<dbReference type="PANTHER" id="PTHR11533:SF174">
    <property type="entry name" value="PUROMYCIN-SENSITIVE AMINOPEPTIDASE-RELATED"/>
    <property type="match status" value="1"/>
</dbReference>
<evidence type="ECO:0000259" key="14">
    <source>
        <dbReference type="Pfam" id="PF17900"/>
    </source>
</evidence>
<feature type="domain" description="Aminopeptidase N-like N-terminal" evidence="14">
    <location>
        <begin position="31"/>
        <end position="196"/>
    </location>
</feature>
<keyword evidence="10" id="KW-0862">Zinc</keyword>
<dbReference type="SUPFAM" id="SSF48371">
    <property type="entry name" value="ARM repeat"/>
    <property type="match status" value="1"/>
</dbReference>
<dbReference type="Pfam" id="PF01433">
    <property type="entry name" value="Peptidase_M1"/>
    <property type="match status" value="1"/>
</dbReference>
<dbReference type="InterPro" id="IPR016024">
    <property type="entry name" value="ARM-type_fold"/>
</dbReference>
<reference evidence="15 16" key="1">
    <citation type="submission" date="2017-01" db="EMBL/GenBank/DDBJ databases">
        <authorList>
            <person name="Varghese N."/>
            <person name="Submissions S."/>
        </authorList>
    </citation>
    <scope>NUCLEOTIDE SEQUENCE [LARGE SCALE GENOMIC DNA]</scope>
    <source>
        <strain evidence="15 16">DSM 2061</strain>
    </source>
</reference>
<name>A0ABY1KRD3_9FLAO</name>
<dbReference type="EC" id="3.4.11.2" evidence="4"/>
<evidence type="ECO:0000256" key="8">
    <source>
        <dbReference type="ARBA" id="ARBA00022723"/>
    </source>
</evidence>
<comment type="caution">
    <text evidence="15">The sequence shown here is derived from an EMBL/GenBank/DDBJ whole genome shotgun (WGS) entry which is preliminary data.</text>
</comment>
<keyword evidence="6 15" id="KW-0031">Aminopeptidase</keyword>
<dbReference type="GO" id="GO:0004177">
    <property type="term" value="F:aminopeptidase activity"/>
    <property type="evidence" value="ECO:0007669"/>
    <property type="project" value="UniProtKB-KW"/>
</dbReference>
<proteinExistence type="inferred from homology"/>
<dbReference type="Gene3D" id="1.10.390.10">
    <property type="entry name" value="Neutral Protease Domain 2"/>
    <property type="match status" value="1"/>
</dbReference>
<dbReference type="PANTHER" id="PTHR11533">
    <property type="entry name" value="PROTEASE M1 ZINC METALLOPROTEASE"/>
    <property type="match status" value="1"/>
</dbReference>
<dbReference type="Pfam" id="PF17900">
    <property type="entry name" value="Peptidase_M1_N"/>
    <property type="match status" value="1"/>
</dbReference>
<sequence length="686" mass="79512">MRYFFLLLFFGFVSFSFGQHQDKVDFVRADVYIEPVPLNKEVKGRVVYRFDVLQNVDSVFLDAKDMRFEKVELNGKQVDYITTDKTISIRKKLKKDTSHKLTIAYVAKPRQTVYFLGWGDKIEGNEQVWTQGQGKYTSHWLPSFDDMNEKVEFDLAVQANHPYEVIANGKLVSVSKGDNGRPVWLFDMENPMSSYLLAFAIGHYSKQELRSSRGVPIVNYFYPKDSARVGPTYRHTQRIFDFLENEIGVSYPWQDYKQIPVRDFLYAGMENTGATIFSDGYVIDATAFVDKNYINVNAHELAHQWFGNLVTEKNGSHHWLQEGFATYYAYLAEKEIFGDDHFYWKLFDTAKELREMSEGGKGQALVDPKASSATFYEKGAWALVMLRELVGDRPFKKGVSDYLNAHRFKNVTIDDFLKEMEQASTMSLEGFRVKWLESSEFPWDEAKTYLMNKNEALSAFLGSGHELKDLEKELRAERPVQYKVALVDELAQEILEQDRFAPLFGHPQLKVRQKAIQLVNQISDVHKESAEKLLGDSSYITRELALFKLWSSFPESRKVYLDATKEVVGLPNKNVRLLWLFLAVATEGYESENTRKYFSELIAYTSPEYGWEVRIGAFQYLREIGFTDEGLANLINATNHHSWQFKKYARGLIGQLLEDQEYKTRIEKLEGKLNQEETRYISTKLN</sequence>
<dbReference type="Gene3D" id="2.60.40.1730">
    <property type="entry name" value="tricorn interacting facor f3 domain"/>
    <property type="match status" value="1"/>
</dbReference>
<evidence type="ECO:0000256" key="2">
    <source>
        <dbReference type="ARBA" id="ARBA00001947"/>
    </source>
</evidence>
<keyword evidence="16" id="KW-1185">Reference proteome</keyword>
<keyword evidence="9" id="KW-0378">Hydrolase</keyword>
<dbReference type="InterPro" id="IPR042097">
    <property type="entry name" value="Aminopeptidase_N-like_N_sf"/>
</dbReference>
<dbReference type="Proteomes" id="UP000185728">
    <property type="component" value="Unassembled WGS sequence"/>
</dbReference>
<evidence type="ECO:0000256" key="4">
    <source>
        <dbReference type="ARBA" id="ARBA00012564"/>
    </source>
</evidence>
<dbReference type="InterPro" id="IPR001930">
    <property type="entry name" value="Peptidase_M1"/>
</dbReference>
<evidence type="ECO:0000256" key="7">
    <source>
        <dbReference type="ARBA" id="ARBA00022670"/>
    </source>
</evidence>
<dbReference type="InterPro" id="IPR014782">
    <property type="entry name" value="Peptidase_M1_dom"/>
</dbReference>
<keyword evidence="11" id="KW-0482">Metalloprotease</keyword>
<evidence type="ECO:0000256" key="3">
    <source>
        <dbReference type="ARBA" id="ARBA00010136"/>
    </source>
</evidence>
<evidence type="ECO:0000256" key="5">
    <source>
        <dbReference type="ARBA" id="ARBA00015611"/>
    </source>
</evidence>
<dbReference type="SUPFAM" id="SSF63737">
    <property type="entry name" value="Leukotriene A4 hydrolase N-terminal domain"/>
    <property type="match status" value="1"/>
</dbReference>
<dbReference type="SUPFAM" id="SSF55486">
    <property type="entry name" value="Metalloproteases ('zincins'), catalytic domain"/>
    <property type="match status" value="1"/>
</dbReference>
<dbReference type="RefSeq" id="WP_076455161.1">
    <property type="nucleotide sequence ID" value="NZ_FTOB01000003.1"/>
</dbReference>
<comment type="catalytic activity">
    <reaction evidence="1">
        <text>Release of an N-terminal amino acid, Xaa-|-Yaa- from a peptide, amide or arylamide. Xaa is preferably Ala, but may be most amino acids including Pro (slow action). When a terminal hydrophobic residue is followed by a prolyl residue, the two may be released as an intact Xaa-Pro dipeptide.</text>
        <dbReference type="EC" id="3.4.11.2"/>
    </reaction>
</comment>
<dbReference type="CDD" id="cd09603">
    <property type="entry name" value="M1_APN_like"/>
    <property type="match status" value="1"/>
</dbReference>
<accession>A0ABY1KRD3</accession>
<evidence type="ECO:0000313" key="16">
    <source>
        <dbReference type="Proteomes" id="UP000185728"/>
    </source>
</evidence>
<evidence type="ECO:0000313" key="15">
    <source>
        <dbReference type="EMBL" id="SIS68705.1"/>
    </source>
</evidence>
<keyword evidence="8" id="KW-0479">Metal-binding</keyword>
<organism evidence="15 16">
    <name type="scientific">Zobellia uliginosa</name>
    <dbReference type="NCBI Taxonomy" id="143224"/>
    <lineage>
        <taxon>Bacteria</taxon>
        <taxon>Pseudomonadati</taxon>
        <taxon>Bacteroidota</taxon>
        <taxon>Flavobacteriia</taxon>
        <taxon>Flavobacteriales</taxon>
        <taxon>Flavobacteriaceae</taxon>
        <taxon>Zobellia</taxon>
    </lineage>
</organism>
<dbReference type="InterPro" id="IPR027268">
    <property type="entry name" value="Peptidase_M4/M1_CTD_sf"/>
</dbReference>
<comment type="similarity">
    <text evidence="3">Belongs to the peptidase M1 family.</text>
</comment>
<dbReference type="PRINTS" id="PR00756">
    <property type="entry name" value="ALADIPTASE"/>
</dbReference>
<evidence type="ECO:0000256" key="10">
    <source>
        <dbReference type="ARBA" id="ARBA00022833"/>
    </source>
</evidence>
<gene>
    <name evidence="15" type="ORF">SAMN05421766_103385</name>
</gene>
<evidence type="ECO:0000256" key="1">
    <source>
        <dbReference type="ARBA" id="ARBA00000098"/>
    </source>
</evidence>